<dbReference type="GO" id="GO:0005524">
    <property type="term" value="F:ATP binding"/>
    <property type="evidence" value="ECO:0007669"/>
    <property type="project" value="InterPro"/>
</dbReference>
<evidence type="ECO:0000313" key="3">
    <source>
        <dbReference type="Proteomes" id="UP001367676"/>
    </source>
</evidence>
<dbReference type="Proteomes" id="UP001367676">
    <property type="component" value="Unassembled WGS sequence"/>
</dbReference>
<organism evidence="2 3">
    <name type="scientific">Parthenolecanium corni</name>
    <dbReference type="NCBI Taxonomy" id="536013"/>
    <lineage>
        <taxon>Eukaryota</taxon>
        <taxon>Metazoa</taxon>
        <taxon>Ecdysozoa</taxon>
        <taxon>Arthropoda</taxon>
        <taxon>Hexapoda</taxon>
        <taxon>Insecta</taxon>
        <taxon>Pterygota</taxon>
        <taxon>Neoptera</taxon>
        <taxon>Paraneoptera</taxon>
        <taxon>Hemiptera</taxon>
        <taxon>Sternorrhyncha</taxon>
        <taxon>Coccoidea</taxon>
        <taxon>Coccidae</taxon>
        <taxon>Parthenolecanium</taxon>
    </lineage>
</organism>
<dbReference type="Pfam" id="PF00069">
    <property type="entry name" value="Pkinase"/>
    <property type="match status" value="1"/>
</dbReference>
<dbReference type="GO" id="GO:0004672">
    <property type="term" value="F:protein kinase activity"/>
    <property type="evidence" value="ECO:0007669"/>
    <property type="project" value="InterPro"/>
</dbReference>
<proteinExistence type="predicted"/>
<evidence type="ECO:0000313" key="2">
    <source>
        <dbReference type="EMBL" id="KAK7601880.1"/>
    </source>
</evidence>
<dbReference type="PANTHER" id="PTHR15508:SF9">
    <property type="entry name" value="SORTING NEXIN-15"/>
    <property type="match status" value="1"/>
</dbReference>
<dbReference type="InterPro" id="IPR000719">
    <property type="entry name" value="Prot_kinase_dom"/>
</dbReference>
<comment type="caution">
    <text evidence="2">The sequence shown here is derived from an EMBL/GenBank/DDBJ whole genome shotgun (WGS) entry which is preliminary data.</text>
</comment>
<dbReference type="PANTHER" id="PTHR15508">
    <property type="entry name" value="RIBOSOMAL PROTEIN S6 KINASE"/>
    <property type="match status" value="1"/>
</dbReference>
<dbReference type="AlphaFoldDB" id="A0AAN9Y8Y3"/>
<dbReference type="InterPro" id="IPR011009">
    <property type="entry name" value="Kinase-like_dom_sf"/>
</dbReference>
<dbReference type="SUPFAM" id="SSF56112">
    <property type="entry name" value="Protein kinase-like (PK-like)"/>
    <property type="match status" value="1"/>
</dbReference>
<feature type="domain" description="Protein kinase" evidence="1">
    <location>
        <begin position="1"/>
        <end position="162"/>
    </location>
</feature>
<protein>
    <recommendedName>
        <fullName evidence="1">Protein kinase domain-containing protein</fullName>
    </recommendedName>
</protein>
<dbReference type="Gene3D" id="1.10.510.10">
    <property type="entry name" value="Transferase(Phosphotransferase) domain 1"/>
    <property type="match status" value="1"/>
</dbReference>
<keyword evidence="3" id="KW-1185">Reference proteome</keyword>
<evidence type="ECO:0000259" key="1">
    <source>
        <dbReference type="PROSITE" id="PS50011"/>
    </source>
</evidence>
<gene>
    <name evidence="2" type="ORF">V9T40_009321</name>
</gene>
<dbReference type="EMBL" id="JBBCAQ010000010">
    <property type="protein sequence ID" value="KAK7601880.1"/>
    <property type="molecule type" value="Genomic_DNA"/>
</dbReference>
<accession>A0AAN9Y8Y3</accession>
<dbReference type="PROSITE" id="PS50011">
    <property type="entry name" value="PROTEIN_KINASE_DOM"/>
    <property type="match status" value="1"/>
</dbReference>
<name>A0AAN9Y8Y3_9HEMI</name>
<reference evidence="2 3" key="1">
    <citation type="submission" date="2024-03" db="EMBL/GenBank/DDBJ databases">
        <title>Adaptation during the transition from Ophiocordyceps entomopathogen to insect associate is accompanied by gene loss and intensified selection.</title>
        <authorList>
            <person name="Ward C.M."/>
            <person name="Onetto C.A."/>
            <person name="Borneman A.R."/>
        </authorList>
    </citation>
    <scope>NUCLEOTIDE SEQUENCE [LARGE SCALE GENOMIC DNA]</scope>
    <source>
        <strain evidence="2">AWRI1</strain>
        <tissue evidence="2">Single Adult Female</tissue>
    </source>
</reference>
<dbReference type="InterPro" id="IPR051866">
    <property type="entry name" value="Intracell_Sig-Traffick_Protein"/>
</dbReference>
<sequence>MTKRRMNLNGDKVRKWAAQILIALEGLHANGVICRDLNPNNVLLADNGLIKLTYFYRYPNIDPPLNIQAKEKLYVAPKVDGTNCNVSFAFNWWSLGAILYELTMLQTLHSNHLAGINSHTVLYVPERICVEIRPLLVELLRYNPNERLGFGISRANDVKAQT</sequence>